<evidence type="ECO:0000313" key="3">
    <source>
        <dbReference type="EMBL" id="KAK9918641.1"/>
    </source>
</evidence>
<dbReference type="SUPFAM" id="SSF48452">
    <property type="entry name" value="TPR-like"/>
    <property type="match status" value="1"/>
</dbReference>
<evidence type="ECO:0000313" key="4">
    <source>
        <dbReference type="Proteomes" id="UP001491310"/>
    </source>
</evidence>
<protein>
    <recommendedName>
        <fullName evidence="5">TPR-like protein</fullName>
    </recommendedName>
</protein>
<reference evidence="3 4" key="1">
    <citation type="journal article" date="2024" name="Nat. Commun.">
        <title>Phylogenomics reveals the evolutionary origins of lichenization in chlorophyte algae.</title>
        <authorList>
            <person name="Puginier C."/>
            <person name="Libourel C."/>
            <person name="Otte J."/>
            <person name="Skaloud P."/>
            <person name="Haon M."/>
            <person name="Grisel S."/>
            <person name="Petersen M."/>
            <person name="Berrin J.G."/>
            <person name="Delaux P.M."/>
            <person name="Dal Grande F."/>
            <person name="Keller J."/>
        </authorList>
    </citation>
    <scope>NUCLEOTIDE SEQUENCE [LARGE SCALE GENOMIC DNA]</scope>
    <source>
        <strain evidence="3 4">SAG 216-7</strain>
    </source>
</reference>
<dbReference type="Proteomes" id="UP001491310">
    <property type="component" value="Unassembled WGS sequence"/>
</dbReference>
<dbReference type="InterPro" id="IPR019734">
    <property type="entry name" value="TPR_rpt"/>
</dbReference>
<dbReference type="InterPro" id="IPR050498">
    <property type="entry name" value="Ycf3"/>
</dbReference>
<dbReference type="PANTHER" id="PTHR44858">
    <property type="entry name" value="TETRATRICOPEPTIDE REPEAT PROTEIN 6"/>
    <property type="match status" value="1"/>
</dbReference>
<dbReference type="PANTHER" id="PTHR44858:SF20">
    <property type="entry name" value="SHSP DOMAIN-CONTAINING PROTEIN"/>
    <property type="match status" value="1"/>
</dbReference>
<gene>
    <name evidence="3" type="ORF">WJX75_005609</name>
</gene>
<comment type="caution">
    <text evidence="3">The sequence shown here is derived from an EMBL/GenBank/DDBJ whole genome shotgun (WGS) entry which is preliminary data.</text>
</comment>
<proteinExistence type="predicted"/>
<keyword evidence="2" id="KW-0802">TPR repeat</keyword>
<keyword evidence="4" id="KW-1185">Reference proteome</keyword>
<dbReference type="InterPro" id="IPR011990">
    <property type="entry name" value="TPR-like_helical_dom_sf"/>
</dbReference>
<accession>A0ABR2Z3W3</accession>
<dbReference type="EMBL" id="JALJOT010000001">
    <property type="protein sequence ID" value="KAK9918641.1"/>
    <property type="molecule type" value="Genomic_DNA"/>
</dbReference>
<evidence type="ECO:0008006" key="5">
    <source>
        <dbReference type="Google" id="ProtNLM"/>
    </source>
</evidence>
<sequence>MGDVTATEVDACTALALDPEFAEAYYWRAMARCESGYIIGAAADMRTCLEKLQGEDLKRVAQQELDYIEVYIFNEGGAAAAEASAAREAQAIRLANDAKAEAAFLSVAALATVTLPLPSDAQTNLNAARDLQGIEEAAREAYAKRDFRQTLELVDELVAAQPDVARWHEMRAAVRVDGKQFESALTDFDQAISATPGDSLVEQARLLAGRALAYEGLAQWEAALGDYNRALDLARQAGQYPDPYVLNSRGNVQASLAHWKEARQDYLKSAAGFQKAAGFRDSSGSSALRLDGAVVAASNAALALVQLGDEPAAILEMRKALRRAPGSADLRAALAALYWSQGNEAAAESEWNFACERISVGCSKYQDKDWLTRIRRWPPSMVDRMTSFLALASSKRIA</sequence>
<dbReference type="Gene3D" id="1.25.40.10">
    <property type="entry name" value="Tetratricopeptide repeat domain"/>
    <property type="match status" value="4"/>
</dbReference>
<organism evidence="3 4">
    <name type="scientific">Coccomyxa subellipsoidea</name>
    <dbReference type="NCBI Taxonomy" id="248742"/>
    <lineage>
        <taxon>Eukaryota</taxon>
        <taxon>Viridiplantae</taxon>
        <taxon>Chlorophyta</taxon>
        <taxon>core chlorophytes</taxon>
        <taxon>Trebouxiophyceae</taxon>
        <taxon>Trebouxiophyceae incertae sedis</taxon>
        <taxon>Coccomyxaceae</taxon>
        <taxon>Coccomyxa</taxon>
    </lineage>
</organism>
<name>A0ABR2Z3W3_9CHLO</name>
<evidence type="ECO:0000256" key="2">
    <source>
        <dbReference type="ARBA" id="ARBA00022803"/>
    </source>
</evidence>
<keyword evidence="1" id="KW-0677">Repeat</keyword>
<evidence type="ECO:0000256" key="1">
    <source>
        <dbReference type="ARBA" id="ARBA00022737"/>
    </source>
</evidence>
<dbReference type="SMART" id="SM00028">
    <property type="entry name" value="TPR"/>
    <property type="match status" value="4"/>
</dbReference>